<evidence type="ECO:0000256" key="2">
    <source>
        <dbReference type="ARBA" id="ARBA00004586"/>
    </source>
</evidence>
<dbReference type="GO" id="GO:0005789">
    <property type="term" value="C:endoplasmic reticulum membrane"/>
    <property type="evidence" value="ECO:0007669"/>
    <property type="project" value="UniProtKB-SubCell"/>
</dbReference>
<reference evidence="16" key="1">
    <citation type="submission" date="2016-05" db="EMBL/GenBank/DDBJ databases">
        <title>Comparative genomics of biotechnologically important yeasts.</title>
        <authorList>
            <consortium name="DOE Joint Genome Institute"/>
            <person name="Riley R."/>
            <person name="Haridas S."/>
            <person name="Wolfe K.H."/>
            <person name="Lopes M.R."/>
            <person name="Hittinger C.T."/>
            <person name="Goker M."/>
            <person name="Salamov A."/>
            <person name="Wisecaver J."/>
            <person name="Long T.M."/>
            <person name="Aerts A.L."/>
            <person name="Barry K."/>
            <person name="Choi C."/>
            <person name="Clum A."/>
            <person name="Coughlan A.Y."/>
            <person name="Deshpande S."/>
            <person name="Douglass A.P."/>
            <person name="Hanson S.J."/>
            <person name="Klenk H.-P."/>
            <person name="Labutti K."/>
            <person name="Lapidus A."/>
            <person name="Lindquist E."/>
            <person name="Lipzen A."/>
            <person name="Meier-Kolthoff J.P."/>
            <person name="Ohm R.A."/>
            <person name="Otillar R.P."/>
            <person name="Pangilinan J."/>
            <person name="Peng Y."/>
            <person name="Rokas A."/>
            <person name="Rosa C.A."/>
            <person name="Scheuner C."/>
            <person name="Sibirny A.A."/>
            <person name="Slot J.C."/>
            <person name="Stielow J.B."/>
            <person name="Sun H."/>
            <person name="Kurtzman C.P."/>
            <person name="Blackwell M."/>
            <person name="Grigoriev I.V."/>
            <person name="Jeffries T.W."/>
        </authorList>
    </citation>
    <scope>NUCLEOTIDE SEQUENCE [LARGE SCALE GENOMIC DNA]</scope>
    <source>
        <strain evidence="16">NRRL Y-17324</strain>
    </source>
</reference>
<comment type="pathway">
    <text evidence="3">Protein modification; protein glycosylation.</text>
</comment>
<evidence type="ECO:0000256" key="1">
    <source>
        <dbReference type="ARBA" id="ARBA00001946"/>
    </source>
</evidence>
<evidence type="ECO:0000256" key="9">
    <source>
        <dbReference type="ARBA" id="ARBA00022842"/>
    </source>
</evidence>
<dbReference type="GeneID" id="30982251"/>
<evidence type="ECO:0000256" key="3">
    <source>
        <dbReference type="ARBA" id="ARBA00004922"/>
    </source>
</evidence>
<comment type="subcellular location">
    <subcellularLocation>
        <location evidence="2">Endoplasmic reticulum membrane</location>
    </subcellularLocation>
</comment>
<dbReference type="InterPro" id="IPR038887">
    <property type="entry name" value="Nus1/NgBR"/>
</dbReference>
<dbReference type="PANTHER" id="PTHR21528:SF0">
    <property type="entry name" value="DEHYDRODOLICHYL DIPHOSPHATE SYNTHASE COMPLEX SUBUNIT NUS1"/>
    <property type="match status" value="1"/>
</dbReference>
<evidence type="ECO:0000256" key="12">
    <source>
        <dbReference type="ARBA" id="ARBA00047353"/>
    </source>
</evidence>
<feature type="transmembrane region" description="Helical" evidence="14">
    <location>
        <begin position="73"/>
        <end position="93"/>
    </location>
</feature>
<dbReference type="EMBL" id="KV453916">
    <property type="protein sequence ID" value="ODV77073.1"/>
    <property type="molecule type" value="Genomic_DNA"/>
</dbReference>
<keyword evidence="8" id="KW-0256">Endoplasmic reticulum</keyword>
<dbReference type="UniPathway" id="UPA00378"/>
<dbReference type="GO" id="GO:1904423">
    <property type="term" value="C:dehydrodolichyl diphosphate synthase complex"/>
    <property type="evidence" value="ECO:0007669"/>
    <property type="project" value="EnsemblFungi"/>
</dbReference>
<keyword evidence="7 14" id="KW-0812">Transmembrane</keyword>
<feature type="region of interest" description="Disordered" evidence="13">
    <location>
        <begin position="1"/>
        <end position="36"/>
    </location>
</feature>
<evidence type="ECO:0000256" key="4">
    <source>
        <dbReference type="ARBA" id="ARBA00005432"/>
    </source>
</evidence>
<dbReference type="EC" id="2.5.1.87" evidence="5"/>
<gene>
    <name evidence="15" type="ORF">CANTADRAFT_27464</name>
</gene>
<evidence type="ECO:0000256" key="13">
    <source>
        <dbReference type="SAM" id="MobiDB-lite"/>
    </source>
</evidence>
<comment type="catalytic activity">
    <reaction evidence="12">
        <text>n isopentenyl diphosphate + (2E,6E)-farnesyl diphosphate = a di-trans,poly-cis-polyprenyl diphosphate + n diphosphate</text>
        <dbReference type="Rhea" id="RHEA:53008"/>
        <dbReference type="Rhea" id="RHEA-COMP:19494"/>
        <dbReference type="ChEBI" id="CHEBI:33019"/>
        <dbReference type="ChEBI" id="CHEBI:128769"/>
        <dbReference type="ChEBI" id="CHEBI:136960"/>
        <dbReference type="ChEBI" id="CHEBI:175763"/>
        <dbReference type="EC" id="2.5.1.87"/>
    </reaction>
</comment>
<keyword evidence="11 14" id="KW-0472">Membrane</keyword>
<keyword evidence="9" id="KW-0460">Magnesium</keyword>
<dbReference type="GO" id="GO:0043048">
    <property type="term" value="P:dolichyl monophosphate biosynthetic process"/>
    <property type="evidence" value="ECO:0007669"/>
    <property type="project" value="EnsemblFungi"/>
</dbReference>
<evidence type="ECO:0000256" key="11">
    <source>
        <dbReference type="ARBA" id="ARBA00023136"/>
    </source>
</evidence>
<evidence type="ECO:0000256" key="14">
    <source>
        <dbReference type="SAM" id="Phobius"/>
    </source>
</evidence>
<dbReference type="PANTHER" id="PTHR21528">
    <property type="entry name" value="DEHYDRODOLICHYL DIPHOSPHATE SYNTHASE COMPLEX SUBUNIT NUS1"/>
    <property type="match status" value="1"/>
</dbReference>
<evidence type="ECO:0000313" key="15">
    <source>
        <dbReference type="EMBL" id="ODV77073.1"/>
    </source>
</evidence>
<evidence type="ECO:0000256" key="5">
    <source>
        <dbReference type="ARBA" id="ARBA00012596"/>
    </source>
</evidence>
<dbReference type="GO" id="GO:0045547">
    <property type="term" value="F:ditrans,polycis-polyprenyl diphosphate synthase [(2E,6E)-farnesyl diphosphate specific] activity"/>
    <property type="evidence" value="ECO:0007669"/>
    <property type="project" value="UniProtKB-EC"/>
</dbReference>
<comment type="similarity">
    <text evidence="4">Belongs to the UPP synthase family.</text>
</comment>
<keyword evidence="6" id="KW-0808">Transferase</keyword>
<dbReference type="RefSeq" id="XP_020062195.1">
    <property type="nucleotide sequence ID" value="XM_020208114.1"/>
</dbReference>
<keyword evidence="16" id="KW-1185">Reference proteome</keyword>
<dbReference type="STRING" id="984487.A0A1E4SC41"/>
<keyword evidence="10 14" id="KW-1133">Transmembrane helix</keyword>
<evidence type="ECO:0000313" key="16">
    <source>
        <dbReference type="Proteomes" id="UP000094285"/>
    </source>
</evidence>
<evidence type="ECO:0000256" key="10">
    <source>
        <dbReference type="ARBA" id="ARBA00022989"/>
    </source>
</evidence>
<name>A0A1E4SC41_9ASCO</name>
<evidence type="ECO:0000256" key="8">
    <source>
        <dbReference type="ARBA" id="ARBA00022824"/>
    </source>
</evidence>
<dbReference type="AlphaFoldDB" id="A0A1E4SC41"/>
<dbReference type="OrthoDB" id="19639at2759"/>
<dbReference type="SUPFAM" id="SSF64005">
    <property type="entry name" value="Undecaprenyl diphosphate synthase"/>
    <property type="match status" value="1"/>
</dbReference>
<organism evidence="15 16">
    <name type="scientific">Suhomyces tanzawaensis NRRL Y-17324</name>
    <dbReference type="NCBI Taxonomy" id="984487"/>
    <lineage>
        <taxon>Eukaryota</taxon>
        <taxon>Fungi</taxon>
        <taxon>Dikarya</taxon>
        <taxon>Ascomycota</taxon>
        <taxon>Saccharomycotina</taxon>
        <taxon>Pichiomycetes</taxon>
        <taxon>Debaryomycetaceae</taxon>
        <taxon>Suhomyces</taxon>
    </lineage>
</organism>
<protein>
    <recommendedName>
        <fullName evidence="5">ditrans,polycis-polyprenyl diphosphate synthase [(2E,6E)-farnesyldiphosphate specific]</fullName>
        <ecNumber evidence="5">2.5.1.87</ecNumber>
    </recommendedName>
</protein>
<evidence type="ECO:0000256" key="7">
    <source>
        <dbReference type="ARBA" id="ARBA00022692"/>
    </source>
</evidence>
<sequence length="342" mass="38192">MTVDHDIPHNRLAARPPPQDVSLRPDTSPDSPLQPPSYAGRSIGQVCLSLAKMLVGKNKPAAPSTPETSITSAVLFVINHTILLQIFFLLSIYKSIQYLYRKVALKYLTLAYYPNKSPHVIRDDVNKLTKIPKNISCILNLKHEDDENGGIDGLINQISEIAAWSLSAGVPQLSIYEYTGLVNRNHAAYLPLLTKDLSKNLANYFGTASIPTYSIRIPHKNIITYSAPGTTKVDLEITLLSRVDGKPTIVELTKTMSDLAINNELSVNDISIDLIDEELVELVGPEPDLVVCFAPYLDLQDYPPWHIRLSEIYWEQDNKDVNYAVFIRALKLYAHCKINVGK</sequence>
<comment type="cofactor">
    <cofactor evidence="1">
        <name>Mg(2+)</name>
        <dbReference type="ChEBI" id="CHEBI:18420"/>
    </cofactor>
</comment>
<dbReference type="GO" id="GO:0005811">
    <property type="term" value="C:lipid droplet"/>
    <property type="evidence" value="ECO:0007669"/>
    <property type="project" value="EnsemblFungi"/>
</dbReference>
<dbReference type="Gene3D" id="3.40.1180.10">
    <property type="entry name" value="Decaprenyl diphosphate synthase-like"/>
    <property type="match status" value="1"/>
</dbReference>
<dbReference type="Proteomes" id="UP000094285">
    <property type="component" value="Unassembled WGS sequence"/>
</dbReference>
<dbReference type="InterPro" id="IPR036424">
    <property type="entry name" value="UPP_synth-like_sf"/>
</dbReference>
<proteinExistence type="inferred from homology"/>
<evidence type="ECO:0000256" key="6">
    <source>
        <dbReference type="ARBA" id="ARBA00022679"/>
    </source>
</evidence>
<accession>A0A1E4SC41</accession>